<comment type="catalytic activity">
    <reaction evidence="13">
        <text>sn-glycerol 3-phosphate + NAD(+) = dihydroxyacetone phosphate + NADH + H(+)</text>
        <dbReference type="Rhea" id="RHEA:11092"/>
        <dbReference type="ChEBI" id="CHEBI:15378"/>
        <dbReference type="ChEBI" id="CHEBI:57540"/>
        <dbReference type="ChEBI" id="CHEBI:57597"/>
        <dbReference type="ChEBI" id="CHEBI:57642"/>
        <dbReference type="ChEBI" id="CHEBI:57945"/>
        <dbReference type="EC" id="1.1.1.94"/>
    </reaction>
</comment>
<keyword evidence="3 13" id="KW-0521">NADP</keyword>
<evidence type="ECO:0000256" key="1">
    <source>
        <dbReference type="ARBA" id="ARBA00011009"/>
    </source>
</evidence>
<evidence type="ECO:0000256" key="13">
    <source>
        <dbReference type="HAMAP-Rule" id="MF_00394"/>
    </source>
</evidence>
<evidence type="ECO:0000256" key="12">
    <source>
        <dbReference type="ARBA" id="ARBA00080511"/>
    </source>
</evidence>
<keyword evidence="21" id="KW-1185">Reference proteome</keyword>
<feature type="binding site" evidence="13">
    <location>
        <position position="264"/>
    </location>
    <ligand>
        <name>sn-glycerol 3-phosphate</name>
        <dbReference type="ChEBI" id="CHEBI:57597"/>
    </ligand>
</feature>
<dbReference type="InterPro" id="IPR006168">
    <property type="entry name" value="G3P_DH_NAD-dep"/>
</dbReference>
<dbReference type="GO" id="GO:0005975">
    <property type="term" value="P:carbohydrate metabolic process"/>
    <property type="evidence" value="ECO:0007669"/>
    <property type="project" value="InterPro"/>
</dbReference>
<feature type="binding site" evidence="13">
    <location>
        <position position="252"/>
    </location>
    <ligand>
        <name>sn-glycerol 3-phosphate</name>
        <dbReference type="ChEBI" id="CHEBI:57597"/>
    </ligand>
</feature>
<evidence type="ECO:0000256" key="4">
    <source>
        <dbReference type="ARBA" id="ARBA00023002"/>
    </source>
</evidence>
<keyword evidence="2 13" id="KW-0444">Lipid biosynthesis</keyword>
<comment type="subcellular location">
    <subcellularLocation>
        <location evidence="13">Cytoplasm</location>
    </subcellularLocation>
</comment>
<dbReference type="FunFam" id="1.10.1040.10:FF:000001">
    <property type="entry name" value="Glycerol-3-phosphate dehydrogenase [NAD(P)+]"/>
    <property type="match status" value="1"/>
</dbReference>
<evidence type="ECO:0000256" key="15">
    <source>
        <dbReference type="PIRSR" id="PIRSR000114-2"/>
    </source>
</evidence>
<dbReference type="GO" id="GO:0046167">
    <property type="term" value="P:glycerol-3-phosphate biosynthetic process"/>
    <property type="evidence" value="ECO:0007669"/>
    <property type="project" value="UniProtKB-UniRule"/>
</dbReference>
<dbReference type="Gene3D" id="1.10.1040.10">
    <property type="entry name" value="N-(1-d-carboxylethyl)-l-norvaline Dehydrogenase, domain 2"/>
    <property type="match status" value="1"/>
</dbReference>
<evidence type="ECO:0000256" key="5">
    <source>
        <dbReference type="ARBA" id="ARBA00023027"/>
    </source>
</evidence>
<dbReference type="Gene3D" id="3.40.50.720">
    <property type="entry name" value="NAD(P)-binding Rossmann-like Domain"/>
    <property type="match status" value="1"/>
</dbReference>
<feature type="binding site" evidence="16">
    <location>
        <position position="148"/>
    </location>
    <ligand>
        <name>NAD(+)</name>
        <dbReference type="ChEBI" id="CHEBI:57540"/>
    </ligand>
</feature>
<dbReference type="GO" id="GO:0141153">
    <property type="term" value="F:glycerol-3-phosphate dehydrogenase (NADP+) activity"/>
    <property type="evidence" value="ECO:0007669"/>
    <property type="project" value="RHEA"/>
</dbReference>
<feature type="binding site" evidence="16">
    <location>
        <position position="263"/>
    </location>
    <ligand>
        <name>NAD(+)</name>
        <dbReference type="ChEBI" id="CHEBI:57540"/>
    </ligand>
</feature>
<comment type="similarity">
    <text evidence="1 13 17">Belongs to the NAD-dependent glycerol-3-phosphate dehydrogenase family.</text>
</comment>
<evidence type="ECO:0000256" key="14">
    <source>
        <dbReference type="PIRSR" id="PIRSR000114-1"/>
    </source>
</evidence>
<feature type="binding site" evidence="13">
    <location>
        <position position="114"/>
    </location>
    <ligand>
        <name>sn-glycerol 3-phosphate</name>
        <dbReference type="ChEBI" id="CHEBI:57597"/>
    </ligand>
</feature>
<dbReference type="Pfam" id="PF07479">
    <property type="entry name" value="NAD_Gly3P_dh_C"/>
    <property type="match status" value="1"/>
</dbReference>
<feature type="domain" description="Glycerol-3-phosphate dehydrogenase NAD-dependent N-terminal" evidence="18">
    <location>
        <begin position="13"/>
        <end position="168"/>
    </location>
</feature>
<feature type="binding site" evidence="13">
    <location>
        <position position="289"/>
    </location>
    <ligand>
        <name>NADPH</name>
        <dbReference type="ChEBI" id="CHEBI:57783"/>
    </ligand>
</feature>
<keyword evidence="7 13" id="KW-0594">Phospholipid biosynthesis</keyword>
<feature type="binding site" evidence="15">
    <location>
        <begin position="263"/>
        <end position="264"/>
    </location>
    <ligand>
        <name>substrate</name>
    </ligand>
</feature>
<comment type="catalytic activity">
    <reaction evidence="9">
        <text>sn-glycerol 3-phosphate + NADP(+) = dihydroxyacetone phosphate + NADPH + H(+)</text>
        <dbReference type="Rhea" id="RHEA:11096"/>
        <dbReference type="ChEBI" id="CHEBI:15378"/>
        <dbReference type="ChEBI" id="CHEBI:57597"/>
        <dbReference type="ChEBI" id="CHEBI:57642"/>
        <dbReference type="ChEBI" id="CHEBI:57783"/>
        <dbReference type="ChEBI" id="CHEBI:58349"/>
        <dbReference type="EC" id="1.1.1.94"/>
    </reaction>
    <physiologicalReaction direction="right-to-left" evidence="9">
        <dbReference type="Rhea" id="RHEA:11098"/>
    </physiologicalReaction>
</comment>
<evidence type="ECO:0000259" key="18">
    <source>
        <dbReference type="Pfam" id="PF01210"/>
    </source>
</evidence>
<dbReference type="InterPro" id="IPR036291">
    <property type="entry name" value="NAD(P)-bd_dom_sf"/>
</dbReference>
<feature type="binding site" evidence="13">
    <location>
        <position position="199"/>
    </location>
    <ligand>
        <name>sn-glycerol 3-phosphate</name>
        <dbReference type="ChEBI" id="CHEBI:57597"/>
    </ligand>
</feature>
<comment type="pathway">
    <text evidence="13">Membrane lipid metabolism; glycerophospholipid metabolism.</text>
</comment>
<sequence length="341" mass="35547">MHLPDLAAASPRIAVLGTGAWGTAFSKVLADAGHESLMWGRNAACVAEINDHHHNSARLPGFPLPPRVRATTDINEATEGADVIVVAVPAQSARDVLATIENAGPDTTWVSLMKGVELTTDQRMSEVIAEVTGAERERIVVVSGPNLAKEIAACQPTATVMACADAERAARVAALTVTDYFRPYTNTDVIGVELGGAVKNVIAIAVGMATGAGFGDNTKATLITRGLAEITRLALKLGADPKTMAGLAGMGDLVATCASPLSRNHTFGAHLGRGMSVSEAIAATGGTVEGVKSSRSVQHLARQLGVEMPLTDAVVAACYDGMDLHTMMRALLSRPHKDERR</sequence>
<keyword evidence="6 13" id="KW-0443">Lipid metabolism</keyword>
<dbReference type="SUPFAM" id="SSF48179">
    <property type="entry name" value="6-phosphogluconate dehydrogenase C-terminal domain-like"/>
    <property type="match status" value="1"/>
</dbReference>
<dbReference type="OrthoDB" id="9812273at2"/>
<dbReference type="SUPFAM" id="SSF51735">
    <property type="entry name" value="NAD(P)-binding Rossmann-fold domains"/>
    <property type="match status" value="1"/>
</dbReference>
<dbReference type="GO" id="GO:0141152">
    <property type="term" value="F:glycerol-3-phosphate dehydrogenase (NAD+) activity"/>
    <property type="evidence" value="ECO:0007669"/>
    <property type="project" value="RHEA"/>
</dbReference>
<gene>
    <name evidence="13" type="primary">gpsA</name>
    <name evidence="20" type="ORF">SAMN02910418_01852</name>
</gene>
<feature type="binding site" evidence="13">
    <location>
        <position position="263"/>
    </location>
    <ligand>
        <name>NADPH</name>
        <dbReference type="ChEBI" id="CHEBI:57783"/>
    </ligand>
</feature>
<dbReference type="AlphaFoldDB" id="A0A1H4C377"/>
<dbReference type="PANTHER" id="PTHR11728:SF1">
    <property type="entry name" value="GLYCEROL-3-PHOSPHATE DEHYDROGENASE [NAD(+)] 2, CHLOROPLASTIC"/>
    <property type="match status" value="1"/>
</dbReference>
<dbReference type="RefSeq" id="WP_092565208.1">
    <property type="nucleotide sequence ID" value="NZ_FNQV01000011.1"/>
</dbReference>
<keyword evidence="13" id="KW-0547">Nucleotide-binding</keyword>
<feature type="binding site" evidence="13">
    <location>
        <position position="263"/>
    </location>
    <ligand>
        <name>sn-glycerol 3-phosphate</name>
        <dbReference type="ChEBI" id="CHEBI:57597"/>
    </ligand>
</feature>
<feature type="binding site" evidence="13">
    <location>
        <position position="262"/>
    </location>
    <ligand>
        <name>sn-glycerol 3-phosphate</name>
        <dbReference type="ChEBI" id="CHEBI:57597"/>
    </ligand>
</feature>
<dbReference type="HAMAP" id="MF_00394">
    <property type="entry name" value="NAD_Glyc3P_dehydrog"/>
    <property type="match status" value="1"/>
</dbReference>
<evidence type="ECO:0000256" key="7">
    <source>
        <dbReference type="ARBA" id="ARBA00023209"/>
    </source>
</evidence>
<dbReference type="InterPro" id="IPR008927">
    <property type="entry name" value="6-PGluconate_DH-like_C_sf"/>
</dbReference>
<dbReference type="Pfam" id="PF01210">
    <property type="entry name" value="NAD_Gly3P_dh_N"/>
    <property type="match status" value="1"/>
</dbReference>
<feature type="binding site" evidence="15">
    <location>
        <position position="114"/>
    </location>
    <ligand>
        <name>substrate</name>
    </ligand>
</feature>
<dbReference type="Proteomes" id="UP000199288">
    <property type="component" value="Unassembled WGS sequence"/>
</dbReference>
<keyword evidence="13" id="KW-0963">Cytoplasm</keyword>
<keyword evidence="5 13" id="KW-0520">NAD</keyword>
<evidence type="ECO:0000313" key="21">
    <source>
        <dbReference type="Proteomes" id="UP000199288"/>
    </source>
</evidence>
<feature type="domain" description="Glycerol-3-phosphate dehydrogenase NAD-dependent C-terminal" evidence="19">
    <location>
        <begin position="188"/>
        <end position="328"/>
    </location>
</feature>
<evidence type="ECO:0000256" key="11">
    <source>
        <dbReference type="ARBA" id="ARBA00069372"/>
    </source>
</evidence>
<evidence type="ECO:0000256" key="9">
    <source>
        <dbReference type="ARBA" id="ARBA00052716"/>
    </source>
</evidence>
<evidence type="ECO:0000256" key="3">
    <source>
        <dbReference type="ARBA" id="ARBA00022857"/>
    </source>
</evidence>
<dbReference type="InterPro" id="IPR011128">
    <property type="entry name" value="G3P_DH_NAD-dep_N"/>
</dbReference>
<organism evidence="20 21">
    <name type="scientific">Bowdeniella nasicola</name>
    <dbReference type="NCBI Taxonomy" id="208480"/>
    <lineage>
        <taxon>Bacteria</taxon>
        <taxon>Bacillati</taxon>
        <taxon>Actinomycetota</taxon>
        <taxon>Actinomycetes</taxon>
        <taxon>Actinomycetales</taxon>
        <taxon>Actinomycetaceae</taxon>
        <taxon>Bowdeniella</taxon>
    </lineage>
</organism>
<dbReference type="InterPro" id="IPR006109">
    <property type="entry name" value="G3P_DH_NAD-dep_C"/>
</dbReference>
<comment type="caution">
    <text evidence="13">Lacks conserved residue(s) required for the propagation of feature annotation.</text>
</comment>
<protein>
    <recommendedName>
        <fullName evidence="11 13">Glycerol-3-phosphate dehydrogenase [NAD(P)+]</fullName>
        <ecNumber evidence="10 13">1.1.1.94</ecNumber>
    </recommendedName>
    <alternativeName>
        <fullName evidence="13">NAD(P)(+)-dependent glycerol-3-phosphate dehydrogenase</fullName>
    </alternativeName>
    <alternativeName>
        <fullName evidence="12 13">NAD(P)H-dependent dihydroxyacetone-phosphate reductase</fullName>
    </alternativeName>
</protein>
<dbReference type="GO" id="GO:0005829">
    <property type="term" value="C:cytosol"/>
    <property type="evidence" value="ECO:0007669"/>
    <property type="project" value="TreeGrafter"/>
</dbReference>
<comment type="function">
    <text evidence="13">Catalyzes the reduction of the glycolytic intermediate dihydroxyacetone phosphate (DHAP) to sn-glycerol 3-phosphate (G3P), the key precursor for phospholipid synthesis.</text>
</comment>
<evidence type="ECO:0000259" key="19">
    <source>
        <dbReference type="Pfam" id="PF07479"/>
    </source>
</evidence>
<evidence type="ECO:0000256" key="16">
    <source>
        <dbReference type="PIRSR" id="PIRSR000114-3"/>
    </source>
</evidence>
<keyword evidence="8 13" id="KW-1208">Phospholipid metabolism</keyword>
<proteinExistence type="inferred from homology"/>
<feature type="binding site" evidence="16">
    <location>
        <begin position="17"/>
        <end position="22"/>
    </location>
    <ligand>
        <name>NAD(+)</name>
        <dbReference type="ChEBI" id="CHEBI:57540"/>
    </ligand>
</feature>
<dbReference type="GO" id="GO:0051287">
    <property type="term" value="F:NAD binding"/>
    <property type="evidence" value="ECO:0007669"/>
    <property type="project" value="InterPro"/>
</dbReference>
<dbReference type="InterPro" id="IPR013328">
    <property type="entry name" value="6PGD_dom2"/>
</dbReference>
<reference evidence="21" key="1">
    <citation type="submission" date="2016-10" db="EMBL/GenBank/DDBJ databases">
        <authorList>
            <person name="Varghese N."/>
            <person name="Submissions S."/>
        </authorList>
    </citation>
    <scope>NUCLEOTIDE SEQUENCE [LARGE SCALE GENOMIC DNA]</scope>
    <source>
        <strain evidence="21">KPR-1</strain>
    </source>
</reference>
<dbReference type="PIRSF" id="PIRSF000114">
    <property type="entry name" value="Glycerol-3-P_dh"/>
    <property type="match status" value="1"/>
</dbReference>
<evidence type="ECO:0000256" key="6">
    <source>
        <dbReference type="ARBA" id="ARBA00023098"/>
    </source>
</evidence>
<evidence type="ECO:0000256" key="10">
    <source>
        <dbReference type="ARBA" id="ARBA00066687"/>
    </source>
</evidence>
<dbReference type="NCBIfam" id="NF000940">
    <property type="entry name" value="PRK00094.1-2"/>
    <property type="match status" value="1"/>
</dbReference>
<feature type="binding site" evidence="13">
    <location>
        <position position="41"/>
    </location>
    <ligand>
        <name>NADPH</name>
        <dbReference type="ChEBI" id="CHEBI:57783"/>
    </ligand>
</feature>
<evidence type="ECO:0000256" key="2">
    <source>
        <dbReference type="ARBA" id="ARBA00022516"/>
    </source>
</evidence>
<dbReference type="UniPathway" id="UPA00940"/>
<feature type="binding site" evidence="13">
    <location>
        <position position="144"/>
    </location>
    <ligand>
        <name>sn-glycerol 3-phosphate</name>
        <dbReference type="ChEBI" id="CHEBI:57597"/>
    </ligand>
</feature>
<dbReference type="FunFam" id="3.40.50.720:FF:000019">
    <property type="entry name" value="Glycerol-3-phosphate dehydrogenase [NAD(P)+]"/>
    <property type="match status" value="1"/>
</dbReference>
<dbReference type="GO" id="GO:0008654">
    <property type="term" value="P:phospholipid biosynthetic process"/>
    <property type="evidence" value="ECO:0007669"/>
    <property type="project" value="UniProtKB-KW"/>
</dbReference>
<feature type="binding site" evidence="13">
    <location>
        <position position="148"/>
    </location>
    <ligand>
        <name>NADPH</name>
        <dbReference type="ChEBI" id="CHEBI:57783"/>
    </ligand>
</feature>
<dbReference type="PRINTS" id="PR00077">
    <property type="entry name" value="GPDHDRGNASE"/>
</dbReference>
<dbReference type="GO" id="GO:0006650">
    <property type="term" value="P:glycerophospholipid metabolic process"/>
    <property type="evidence" value="ECO:0007669"/>
    <property type="project" value="UniProtKB-UniRule"/>
</dbReference>
<dbReference type="NCBIfam" id="NF000942">
    <property type="entry name" value="PRK00094.1-4"/>
    <property type="match status" value="1"/>
</dbReference>
<dbReference type="PROSITE" id="PS00957">
    <property type="entry name" value="NAD_G3PDH"/>
    <property type="match status" value="1"/>
</dbReference>
<dbReference type="EC" id="1.1.1.94" evidence="10 13"/>
<dbReference type="GO" id="GO:0046168">
    <property type="term" value="P:glycerol-3-phosphate catabolic process"/>
    <property type="evidence" value="ECO:0007669"/>
    <property type="project" value="InterPro"/>
</dbReference>
<accession>A0A1H4C377</accession>
<evidence type="ECO:0000256" key="17">
    <source>
        <dbReference type="RuleBase" id="RU000437"/>
    </source>
</evidence>
<dbReference type="EMBL" id="FNQV01000011">
    <property type="protein sequence ID" value="SEA54800.1"/>
    <property type="molecule type" value="Genomic_DNA"/>
</dbReference>
<keyword evidence="4 13" id="KW-0560">Oxidoreductase</keyword>
<evidence type="ECO:0000256" key="8">
    <source>
        <dbReference type="ARBA" id="ARBA00023264"/>
    </source>
</evidence>
<feature type="binding site" evidence="13">
    <location>
        <position position="21"/>
    </location>
    <ligand>
        <name>NADPH</name>
        <dbReference type="ChEBI" id="CHEBI:57783"/>
    </ligand>
</feature>
<name>A0A1H4C377_9ACTO</name>
<feature type="binding site" evidence="13">
    <location>
        <position position="114"/>
    </location>
    <ligand>
        <name>NADPH</name>
        <dbReference type="ChEBI" id="CHEBI:57783"/>
    </ligand>
</feature>
<evidence type="ECO:0000313" key="20">
    <source>
        <dbReference type="EMBL" id="SEA54800.1"/>
    </source>
</evidence>
<feature type="active site" description="Proton acceptor" evidence="13 14">
    <location>
        <position position="199"/>
    </location>
</feature>
<dbReference type="PANTHER" id="PTHR11728">
    <property type="entry name" value="GLYCEROL-3-PHOSPHATE DEHYDROGENASE"/>
    <property type="match status" value="1"/>
</dbReference>